<feature type="region of interest" description="Disordered" evidence="1">
    <location>
        <begin position="243"/>
        <end position="262"/>
    </location>
</feature>
<evidence type="ECO:0000256" key="1">
    <source>
        <dbReference type="SAM" id="MobiDB-lite"/>
    </source>
</evidence>
<dbReference type="InParanoid" id="A0A6P9A3X1"/>
<feature type="compositionally biased region" description="Acidic residues" evidence="1">
    <location>
        <begin position="74"/>
        <end position="88"/>
    </location>
</feature>
<protein>
    <submittedName>
        <fullName evidence="3">Uncharacterized protein LOC117652057</fullName>
    </submittedName>
</protein>
<proteinExistence type="predicted"/>
<dbReference type="RefSeq" id="XP_034252583.1">
    <property type="nucleotide sequence ID" value="XM_034396692.1"/>
</dbReference>
<dbReference type="Proteomes" id="UP000515158">
    <property type="component" value="Unplaced"/>
</dbReference>
<evidence type="ECO:0000313" key="2">
    <source>
        <dbReference type="Proteomes" id="UP000515158"/>
    </source>
</evidence>
<gene>
    <name evidence="3" type="primary">LOC117652057</name>
</gene>
<dbReference type="AlphaFoldDB" id="A0A6P9A3X1"/>
<feature type="compositionally biased region" description="Polar residues" evidence="1">
    <location>
        <begin position="154"/>
        <end position="174"/>
    </location>
</feature>
<dbReference type="GeneID" id="117652057"/>
<name>A0A6P9A3X1_THRPL</name>
<dbReference type="KEGG" id="tpal:117652057"/>
<feature type="region of interest" description="Disordered" evidence="1">
    <location>
        <begin position="71"/>
        <end position="90"/>
    </location>
</feature>
<dbReference type="OrthoDB" id="7764728at2759"/>
<organism evidence="3">
    <name type="scientific">Thrips palmi</name>
    <name type="common">Melon thrips</name>
    <dbReference type="NCBI Taxonomy" id="161013"/>
    <lineage>
        <taxon>Eukaryota</taxon>
        <taxon>Metazoa</taxon>
        <taxon>Ecdysozoa</taxon>
        <taxon>Arthropoda</taxon>
        <taxon>Hexapoda</taxon>
        <taxon>Insecta</taxon>
        <taxon>Pterygota</taxon>
        <taxon>Neoptera</taxon>
        <taxon>Paraneoptera</taxon>
        <taxon>Thysanoptera</taxon>
        <taxon>Terebrantia</taxon>
        <taxon>Thripoidea</taxon>
        <taxon>Thripidae</taxon>
        <taxon>Thrips</taxon>
    </lineage>
</organism>
<keyword evidence="2" id="KW-1185">Reference proteome</keyword>
<accession>A0A6P9A3X1</accession>
<reference evidence="3" key="1">
    <citation type="submission" date="2025-08" db="UniProtKB">
        <authorList>
            <consortium name="RefSeq"/>
        </authorList>
    </citation>
    <scope>IDENTIFICATION</scope>
    <source>
        <tissue evidence="3">Total insect</tissue>
    </source>
</reference>
<evidence type="ECO:0000313" key="3">
    <source>
        <dbReference type="RefSeq" id="XP_034252583.1"/>
    </source>
</evidence>
<feature type="region of interest" description="Disordered" evidence="1">
    <location>
        <begin position="145"/>
        <end position="174"/>
    </location>
</feature>
<sequence length="680" mass="77080">MERLANLDANGLAKLLRKKLNSELISKLKAQKVTGAIFAKLTGPNLLLFGFSLGEVTDVTNLLDDIREGREVLAESDDESSSEDGDVESMERSLMEYIADDQEEFVKKQSLYWKMNMCQRLEAWKEASSRNLPCASAPTLGGCKLKDPLPLPTRNVSDQTPTPMRFTSNRSLRSTTNERIKITAPSETVVSMRRSAQARAQPSAHQSFEFGRRVLPESVPLSRDTQFQEPSILQIDGDQEEFETPINNNLNNLGTDDSDSDNLDDNEVGQQFLKDKENMVKPTFPLKSAEELLSIEPHLPSFDVEGILLADDKAKKLVPYLKDGYLLPSRLRKLVYRTLMRHLYNNHVGHVKDVTSQMKHGMAKSIVTTYTQYQSSVTIGKATPWAHLFFPSKNSGQLANIMKRAQTALPLKERSRKGKIKKPVKKKPATSDINIQALAVLMPDRQHREEIFDGMQRTFGLRCDARDKGLSITELINQYPHFLNYSGELISTEFRLLHPNAKDMCLEMIPIIPKVVEKWNNARVNPKFDDSTMRAFLILASRLPHAIQRNMGTAFPQEEEILVVVNRGIDLEQFVVDRRNEAKKPVQPYLLGVRGALVLTELLKTFLVLDNTCLIELPRLPSIRGIDILFKSYIVFNVHYPQSWKNFFRFIQTCFYKILCSEDACVPPSCIELYGLACGL</sequence>